<accession>A0AAD3S8A9</accession>
<feature type="compositionally biased region" description="Polar residues" evidence="1">
    <location>
        <begin position="12"/>
        <end position="26"/>
    </location>
</feature>
<sequence length="75" mass="8508">MSKFRRSAKQIALSTSSTSAQLNQRGSSHHCITAPSVAIRRMIHPRQQSERPETELHQLYNSATRQPAAAWLEQH</sequence>
<evidence type="ECO:0000313" key="2">
    <source>
        <dbReference type="EMBL" id="GMH06159.1"/>
    </source>
</evidence>
<dbReference type="EMBL" id="BSYO01000006">
    <property type="protein sequence ID" value="GMH06159.1"/>
    <property type="molecule type" value="Genomic_DNA"/>
</dbReference>
<organism evidence="2 3">
    <name type="scientific">Nepenthes gracilis</name>
    <name type="common">Slender pitcher plant</name>
    <dbReference type="NCBI Taxonomy" id="150966"/>
    <lineage>
        <taxon>Eukaryota</taxon>
        <taxon>Viridiplantae</taxon>
        <taxon>Streptophyta</taxon>
        <taxon>Embryophyta</taxon>
        <taxon>Tracheophyta</taxon>
        <taxon>Spermatophyta</taxon>
        <taxon>Magnoliopsida</taxon>
        <taxon>eudicotyledons</taxon>
        <taxon>Gunneridae</taxon>
        <taxon>Pentapetalae</taxon>
        <taxon>Caryophyllales</taxon>
        <taxon>Nepenthaceae</taxon>
        <taxon>Nepenthes</taxon>
    </lineage>
</organism>
<feature type="compositionally biased region" description="Basic and acidic residues" evidence="1">
    <location>
        <begin position="47"/>
        <end position="56"/>
    </location>
</feature>
<feature type="region of interest" description="Disordered" evidence="1">
    <location>
        <begin position="1"/>
        <end position="29"/>
    </location>
</feature>
<evidence type="ECO:0000256" key="1">
    <source>
        <dbReference type="SAM" id="MobiDB-lite"/>
    </source>
</evidence>
<evidence type="ECO:0000313" key="3">
    <source>
        <dbReference type="Proteomes" id="UP001279734"/>
    </source>
</evidence>
<keyword evidence="3" id="KW-1185">Reference proteome</keyword>
<feature type="region of interest" description="Disordered" evidence="1">
    <location>
        <begin position="46"/>
        <end position="75"/>
    </location>
</feature>
<name>A0AAD3S8A9_NEPGR</name>
<dbReference type="AlphaFoldDB" id="A0AAD3S8A9"/>
<protein>
    <submittedName>
        <fullName evidence="2">Uncharacterized protein</fullName>
    </submittedName>
</protein>
<dbReference type="Proteomes" id="UP001279734">
    <property type="component" value="Unassembled WGS sequence"/>
</dbReference>
<reference evidence="2" key="1">
    <citation type="submission" date="2023-05" db="EMBL/GenBank/DDBJ databases">
        <title>Nepenthes gracilis genome sequencing.</title>
        <authorList>
            <person name="Fukushima K."/>
        </authorList>
    </citation>
    <scope>NUCLEOTIDE SEQUENCE</scope>
    <source>
        <strain evidence="2">SING2019-196</strain>
    </source>
</reference>
<comment type="caution">
    <text evidence="2">The sequence shown here is derived from an EMBL/GenBank/DDBJ whole genome shotgun (WGS) entry which is preliminary data.</text>
</comment>
<proteinExistence type="predicted"/>
<gene>
    <name evidence="2" type="ORF">Nepgr_007999</name>
</gene>